<dbReference type="PROSITE" id="PS50061">
    <property type="entry name" value="ETS_DOMAIN_3"/>
    <property type="match status" value="1"/>
</dbReference>
<dbReference type="InterPro" id="IPR027417">
    <property type="entry name" value="P-loop_NTPase"/>
</dbReference>
<dbReference type="InterPro" id="IPR036388">
    <property type="entry name" value="WH-like_DNA-bd_sf"/>
</dbReference>
<dbReference type="SUPFAM" id="SSF52540">
    <property type="entry name" value="P-loop containing nucleoside triphosphate hydrolases"/>
    <property type="match status" value="1"/>
</dbReference>
<dbReference type="SUPFAM" id="SSF46785">
    <property type="entry name" value="Winged helix' DNA-binding domain"/>
    <property type="match status" value="1"/>
</dbReference>
<dbReference type="EMBL" id="VUJU01004312">
    <property type="protein sequence ID" value="KAF0754797.1"/>
    <property type="molecule type" value="Genomic_DNA"/>
</dbReference>
<dbReference type="GO" id="GO:0043565">
    <property type="term" value="F:sequence-specific DNA binding"/>
    <property type="evidence" value="ECO:0007669"/>
    <property type="project" value="InterPro"/>
</dbReference>
<dbReference type="SUPFAM" id="SSF51735">
    <property type="entry name" value="NAD(P)-binding Rossmann-fold domains"/>
    <property type="match status" value="1"/>
</dbReference>
<feature type="non-terminal residue" evidence="5">
    <location>
        <position position="1327"/>
    </location>
</feature>
<dbReference type="GO" id="GO:0016301">
    <property type="term" value="F:kinase activity"/>
    <property type="evidence" value="ECO:0007669"/>
    <property type="project" value="UniProtKB-KW"/>
</dbReference>
<dbReference type="InterPro" id="IPR046328">
    <property type="entry name" value="ETS_fam"/>
</dbReference>
<dbReference type="InterPro" id="IPR036390">
    <property type="entry name" value="WH_DNA-bd_sf"/>
</dbReference>
<dbReference type="SMART" id="SM00251">
    <property type="entry name" value="SAM_PNT"/>
    <property type="match status" value="1"/>
</dbReference>
<dbReference type="OrthoDB" id="6621264at2759"/>
<feature type="domain" description="ETS" evidence="4">
    <location>
        <begin position="155"/>
        <end position="234"/>
    </location>
</feature>
<keyword evidence="5" id="KW-0418">Kinase</keyword>
<gene>
    <name evidence="5" type="ORF">FWK35_00009410</name>
</gene>
<dbReference type="Gene3D" id="1.10.10.10">
    <property type="entry name" value="Winged helix-like DNA-binding domain superfamily/Winged helix DNA-binding domain"/>
    <property type="match status" value="1"/>
</dbReference>
<dbReference type="InterPro" id="IPR000418">
    <property type="entry name" value="Ets_dom"/>
</dbReference>
<comment type="subcellular location">
    <subcellularLocation>
        <location evidence="3">Nucleus</location>
    </subcellularLocation>
</comment>
<dbReference type="Gene3D" id="1.20.890.10">
    <property type="entry name" value="cAMP-dependent protein kinase regulatory subunit, dimerization-anchoring domain"/>
    <property type="match status" value="1"/>
</dbReference>
<dbReference type="CDD" id="cd22967">
    <property type="entry name" value="DD_AK7"/>
    <property type="match status" value="1"/>
</dbReference>
<organism evidence="5 6">
    <name type="scientific">Aphis craccivora</name>
    <name type="common">Cowpea aphid</name>
    <dbReference type="NCBI Taxonomy" id="307492"/>
    <lineage>
        <taxon>Eukaryota</taxon>
        <taxon>Metazoa</taxon>
        <taxon>Ecdysozoa</taxon>
        <taxon>Arthropoda</taxon>
        <taxon>Hexapoda</taxon>
        <taxon>Insecta</taxon>
        <taxon>Pterygota</taxon>
        <taxon>Neoptera</taxon>
        <taxon>Paraneoptera</taxon>
        <taxon>Hemiptera</taxon>
        <taxon>Sternorrhyncha</taxon>
        <taxon>Aphidomorpha</taxon>
        <taxon>Aphidoidea</taxon>
        <taxon>Aphididae</taxon>
        <taxon>Aphidini</taxon>
        <taxon>Aphis</taxon>
        <taxon>Aphis</taxon>
    </lineage>
</organism>
<reference evidence="5 6" key="1">
    <citation type="submission" date="2019-08" db="EMBL/GenBank/DDBJ databases">
        <title>Whole genome of Aphis craccivora.</title>
        <authorList>
            <person name="Voronova N.V."/>
            <person name="Shulinski R.S."/>
            <person name="Bandarenka Y.V."/>
            <person name="Zhorov D.G."/>
            <person name="Warner D."/>
        </authorList>
    </citation>
    <scope>NUCLEOTIDE SEQUENCE [LARGE SCALE GENOMIC DNA]</scope>
    <source>
        <strain evidence="5">180601</strain>
        <tissue evidence="5">Whole Body</tissue>
    </source>
</reference>
<name>A0A6G0YFJ2_APHCR</name>
<accession>A0A6G0YFJ2</accession>
<dbReference type="SMART" id="SM00413">
    <property type="entry name" value="ETS"/>
    <property type="match status" value="1"/>
</dbReference>
<dbReference type="Pfam" id="PF00178">
    <property type="entry name" value="Ets"/>
    <property type="match status" value="1"/>
</dbReference>
<dbReference type="GO" id="GO:0030154">
    <property type="term" value="P:cell differentiation"/>
    <property type="evidence" value="ECO:0007669"/>
    <property type="project" value="TreeGrafter"/>
</dbReference>
<keyword evidence="2 3" id="KW-0238">DNA-binding</keyword>
<keyword evidence="3" id="KW-0539">Nucleus</keyword>
<dbReference type="Pfam" id="PF05186">
    <property type="entry name" value="Dpy-30"/>
    <property type="match status" value="1"/>
</dbReference>
<evidence type="ECO:0000259" key="4">
    <source>
        <dbReference type="PROSITE" id="PS50061"/>
    </source>
</evidence>
<evidence type="ECO:0000256" key="3">
    <source>
        <dbReference type="RuleBase" id="RU004019"/>
    </source>
</evidence>
<dbReference type="Gene3D" id="3.40.50.720">
    <property type="entry name" value="NAD(P)-binding Rossmann-like Domain"/>
    <property type="match status" value="1"/>
</dbReference>
<dbReference type="Proteomes" id="UP000478052">
    <property type="component" value="Unassembled WGS sequence"/>
</dbReference>
<dbReference type="SUPFAM" id="SSF47769">
    <property type="entry name" value="SAM/Pointed domain"/>
    <property type="match status" value="1"/>
</dbReference>
<keyword evidence="6" id="KW-1185">Reference proteome</keyword>
<dbReference type="GO" id="GO:0000981">
    <property type="term" value="F:DNA-binding transcription factor activity, RNA polymerase II-specific"/>
    <property type="evidence" value="ECO:0007669"/>
    <property type="project" value="TreeGrafter"/>
</dbReference>
<dbReference type="InterPro" id="IPR047499">
    <property type="entry name" value="DD_AK7"/>
</dbReference>
<dbReference type="PANTHER" id="PTHR11849">
    <property type="entry name" value="ETS"/>
    <property type="match status" value="1"/>
</dbReference>
<dbReference type="InterPro" id="IPR013761">
    <property type="entry name" value="SAM/pointed_sf"/>
</dbReference>
<dbReference type="Gene3D" id="1.10.150.50">
    <property type="entry name" value="Transcription Factor, Ets-1"/>
    <property type="match status" value="1"/>
</dbReference>
<evidence type="ECO:0000313" key="5">
    <source>
        <dbReference type="EMBL" id="KAF0754797.1"/>
    </source>
</evidence>
<dbReference type="Pfam" id="PF02198">
    <property type="entry name" value="SAM_PNT"/>
    <property type="match status" value="1"/>
</dbReference>
<dbReference type="Gene3D" id="3.40.50.300">
    <property type="entry name" value="P-loop containing nucleotide triphosphate hydrolases"/>
    <property type="match status" value="1"/>
</dbReference>
<dbReference type="InterPro" id="IPR007858">
    <property type="entry name" value="Dpy-30_motif"/>
</dbReference>
<comment type="similarity">
    <text evidence="1 3">Belongs to the ETS family.</text>
</comment>
<comment type="caution">
    <text evidence="5">The sequence shown here is derived from an EMBL/GenBank/DDBJ whole genome shotgun (WGS) entry which is preliminary data.</text>
</comment>
<dbReference type="InterPro" id="IPR036291">
    <property type="entry name" value="NAD(P)-bd_dom_sf"/>
</dbReference>
<evidence type="ECO:0000256" key="1">
    <source>
        <dbReference type="ARBA" id="ARBA00005562"/>
    </source>
</evidence>
<sequence>MESAEWHETVFVIGKRTNGGTFDIENCKVFDKNGYRWIVEQEFYKKLEMPEDPGKWDQVQVHTWMQWAKNEYNLTNLNITELTINGKQLTSDNFCWNIAGLENKSSNDDFWTHVCLLKTMHKVYIKQNDEECIDICIILNYKNKMHLNSDFNHGIEIWQFLLNLLTDSEYQNVIEWVNNEGTFKIIKPNTVSIMWGLVKNNWRMNYNKMAAALRYHYGKGILERAKGKHVYKFAGDIKSMIGYNPMDMRNFEKSLHNAIITVWPTIILHGCRFHLSQAWWRKIQNLGLTSEYKNDLSEIGQWLRWIFGLSLLEPENVGNLFANDFMSIKSTDERTQLFRHLCGRRAVYQVKELQMPASRLTFHSAFGKYFYSAHPNIFVFLEVLKLIQVQTYIKINSIQKEKKIQNSKYKKQTSMIIFQDIKTVLSICFNFIFNSPLSDNYLSKLIFDEIELKNNVNQYINRMKISEWSNNFNRIFISPGDSFNTKYFIKFLSTKLAKNSRMSKARVLSSSNIENHKLISQESQSNVIESQNSTIINKLKVEENDEFVVDTIIDRLTGVEFFRLLNIEPSKRLETIMYNYHVFNKTLEDVSFEKLGKLSTDDIETEVPYEIYIETTDDKSLNLKNEVVSTVNSSDLLKLLKTCGIIVIDISRDIAELSKGKEIFRSLKREIVNFKDMGKTHRSKNKKKIVVISTLMTWAGVNKKHFVSENDANDRVPNPEYTEHYEFELEVLAVNETQGLKEHLKTIIIWSGLTYGFEQDLLQFLFDSAWKTTDLFPIPNSQNHVPVIHVEDLARLVHKIISDDQTLEYHYIFAVESPINTLKQIITTLAKSCDVTIPTTVSLNTFLNKYELKGIHKQIMSIDIKVNSSINRLWPDFEWYNNKSSMLTSMKYLVETYKRAHNIKLVILGPPASGKTKLAFQLAQFYDLIYLEPKKITQDYINGIREEISSLYHKSRLADDSVDDILDDADEPTEINSIIIDKISKLNKKLSILYSSMDANNDILEDIYLIPLLIEKIKYFKRGYVLDGYPTTVAQAKMLFQIDDTSSVQQNIDVNKLPDLTITLTQNTLGVDLFANQNSDMDISIKTLKNTSTKRRLLFSEVDKIHSSSSDIAISSNVAAKPILKKQIKKKPKRLIWNRKNHDNLLKLLNLYYAPIKVIESPYSPFNYNTDKVELPEIDPSFEQFLNAVVKEIELNQHHGILEKMTGLNKTNSLVKEIDENQKYKLKQLKEKMTLLEDFEKVTDFEYIESLTNEEYLMKYVTPTLTKLIVQVAKVRPKNPVDFLAYMALKENPEGLPNFPGYSKEGVKIQKILERMFLIVFKNKLNI</sequence>
<dbReference type="PRINTS" id="PR00454">
    <property type="entry name" value="ETSDOMAIN"/>
</dbReference>
<evidence type="ECO:0000313" key="6">
    <source>
        <dbReference type="Proteomes" id="UP000478052"/>
    </source>
</evidence>
<protein>
    <submittedName>
        <fullName evidence="5">Adenylate kinase 7-like</fullName>
    </submittedName>
</protein>
<dbReference type="InterPro" id="IPR003118">
    <property type="entry name" value="Pointed_dom"/>
</dbReference>
<proteinExistence type="inferred from homology"/>
<keyword evidence="5" id="KW-0808">Transferase</keyword>
<evidence type="ECO:0000256" key="2">
    <source>
        <dbReference type="ARBA" id="ARBA00023125"/>
    </source>
</evidence>
<dbReference type="GO" id="GO:0005634">
    <property type="term" value="C:nucleus"/>
    <property type="evidence" value="ECO:0007669"/>
    <property type="project" value="UniProtKB-SubCell"/>
</dbReference>